<dbReference type="EMBL" id="MFJL01000039">
    <property type="protein sequence ID" value="OGG13152.1"/>
    <property type="molecule type" value="Genomic_DNA"/>
</dbReference>
<sequence length="138" mass="15959">MVETCYWSLEDQKIITEGLPDTPPIWPIPQYTLFNITKQNYRIYGKWVPAEGADYQKSEHRGNKHVTVFVSTPQDNQRVRDAIGTEKSFDDDKQVFKFKKKLDRKLSGKQEFGEPDDDSKDPYFSSGPPSWPLTSITP</sequence>
<evidence type="ECO:0000313" key="3">
    <source>
        <dbReference type="Proteomes" id="UP000176923"/>
    </source>
</evidence>
<reference evidence="2 3" key="1">
    <citation type="journal article" date="2016" name="Nat. Commun.">
        <title>Thousands of microbial genomes shed light on interconnected biogeochemical processes in an aquifer system.</title>
        <authorList>
            <person name="Anantharaman K."/>
            <person name="Brown C.T."/>
            <person name="Hug L.A."/>
            <person name="Sharon I."/>
            <person name="Castelle C.J."/>
            <person name="Probst A.J."/>
            <person name="Thomas B.C."/>
            <person name="Singh A."/>
            <person name="Wilkins M.J."/>
            <person name="Karaoz U."/>
            <person name="Brodie E.L."/>
            <person name="Williams K.H."/>
            <person name="Hubbard S.S."/>
            <person name="Banfield J.F."/>
        </authorList>
    </citation>
    <scope>NUCLEOTIDE SEQUENCE [LARGE SCALE GENOMIC DNA]</scope>
</reference>
<proteinExistence type="predicted"/>
<accession>A0A1F5ZM23</accession>
<protein>
    <submittedName>
        <fullName evidence="2">Uncharacterized protein</fullName>
    </submittedName>
</protein>
<name>A0A1F5ZM23_9BACT</name>
<gene>
    <name evidence="2" type="ORF">A3D77_00285</name>
</gene>
<evidence type="ECO:0000313" key="2">
    <source>
        <dbReference type="EMBL" id="OGG13152.1"/>
    </source>
</evidence>
<organism evidence="2 3">
    <name type="scientific">Candidatus Gottesmanbacteria bacterium RIFCSPHIGHO2_02_FULL_39_11</name>
    <dbReference type="NCBI Taxonomy" id="1798382"/>
    <lineage>
        <taxon>Bacteria</taxon>
        <taxon>Candidatus Gottesmaniibacteriota</taxon>
    </lineage>
</organism>
<comment type="caution">
    <text evidence="2">The sequence shown here is derived from an EMBL/GenBank/DDBJ whole genome shotgun (WGS) entry which is preliminary data.</text>
</comment>
<feature type="region of interest" description="Disordered" evidence="1">
    <location>
        <begin position="103"/>
        <end position="138"/>
    </location>
</feature>
<evidence type="ECO:0000256" key="1">
    <source>
        <dbReference type="SAM" id="MobiDB-lite"/>
    </source>
</evidence>
<dbReference type="Proteomes" id="UP000176923">
    <property type="component" value="Unassembled WGS sequence"/>
</dbReference>
<dbReference type="AlphaFoldDB" id="A0A1F5ZM23"/>